<protein>
    <recommendedName>
        <fullName evidence="3">Coenzyme A biosynthesis bifunctional protein CoaBC</fullName>
    </recommendedName>
    <alternativeName>
        <fullName evidence="3">DNA/pantothenate metabolism flavoprotein</fullName>
    </alternativeName>
    <alternativeName>
        <fullName evidence="3">Phosphopantothenoylcysteine synthetase/decarboxylase</fullName>
        <shortName evidence="3">PPCS-PPCDC</shortName>
    </alternativeName>
    <domain>
        <recommendedName>
            <fullName evidence="3">Phosphopantothenoylcysteine decarboxylase</fullName>
            <shortName evidence="3">PPC decarboxylase</shortName>
            <shortName evidence="3">PPC-DC</shortName>
            <ecNumber evidence="3">4.1.1.36</ecNumber>
        </recommendedName>
        <alternativeName>
            <fullName evidence="3">CoaC</fullName>
        </alternativeName>
    </domain>
    <domain>
        <recommendedName>
            <fullName evidence="3">Phosphopantothenate--cysteine ligase</fullName>
            <ecNumber evidence="3">6.3.2.5</ecNumber>
        </recommendedName>
        <alternativeName>
            <fullName evidence="3">CoaB</fullName>
        </alternativeName>
        <alternativeName>
            <fullName evidence="3">Phosphopantothenoylcysteine synthetase</fullName>
            <shortName evidence="3">PPC synthetase</shortName>
            <shortName evidence="3">PPC-S</shortName>
        </alternativeName>
    </domain>
</protein>
<dbReference type="InterPro" id="IPR035929">
    <property type="entry name" value="CoaB-like_sf"/>
</dbReference>
<dbReference type="GO" id="GO:0071513">
    <property type="term" value="C:phosphopantothenoylcysteine decarboxylase complex"/>
    <property type="evidence" value="ECO:0007669"/>
    <property type="project" value="TreeGrafter"/>
</dbReference>
<keyword evidence="3" id="KW-0511">Multifunctional enzyme</keyword>
<comment type="similarity">
    <text evidence="3">In the N-terminal section; belongs to the HFCD (homo-oligomeric flavin containing Cys decarboxylase) superfamily.</text>
</comment>
<dbReference type="SUPFAM" id="SSF102645">
    <property type="entry name" value="CoaB-like"/>
    <property type="match status" value="1"/>
</dbReference>
<dbReference type="PANTHER" id="PTHR14359">
    <property type="entry name" value="HOMO-OLIGOMERIC FLAVIN CONTAINING CYS DECARBOXYLASE FAMILY"/>
    <property type="match status" value="1"/>
</dbReference>
<dbReference type="InterPro" id="IPR005252">
    <property type="entry name" value="CoaBC"/>
</dbReference>
<dbReference type="InterPro" id="IPR003382">
    <property type="entry name" value="Flavoprotein"/>
</dbReference>
<dbReference type="InterPro" id="IPR036551">
    <property type="entry name" value="Flavin_trans-like"/>
</dbReference>
<dbReference type="GO" id="GO:0015937">
    <property type="term" value="P:coenzyme A biosynthetic process"/>
    <property type="evidence" value="ECO:0007669"/>
    <property type="project" value="UniProtKB-UniRule"/>
</dbReference>
<evidence type="ECO:0000313" key="7">
    <source>
        <dbReference type="Proteomes" id="UP000619545"/>
    </source>
</evidence>
<comment type="caution">
    <text evidence="6">The sequence shown here is derived from an EMBL/GenBank/DDBJ whole genome shotgun (WGS) entry which is preliminary data.</text>
</comment>
<dbReference type="GO" id="GO:0046872">
    <property type="term" value="F:metal ion binding"/>
    <property type="evidence" value="ECO:0007669"/>
    <property type="project" value="UniProtKB-KW"/>
</dbReference>
<dbReference type="Proteomes" id="UP000619545">
    <property type="component" value="Unassembled WGS sequence"/>
</dbReference>
<dbReference type="EMBL" id="DUJS01000002">
    <property type="protein sequence ID" value="HII70060.1"/>
    <property type="molecule type" value="Genomic_DNA"/>
</dbReference>
<proteinExistence type="inferred from homology"/>
<dbReference type="GO" id="GO:0010181">
    <property type="term" value="F:FMN binding"/>
    <property type="evidence" value="ECO:0007669"/>
    <property type="project" value="UniProtKB-UniRule"/>
</dbReference>
<keyword evidence="3 6" id="KW-0436">Ligase</keyword>
<comment type="pathway">
    <text evidence="3">Cofactor biosynthesis; coenzyme A biosynthesis.</text>
</comment>
<gene>
    <name evidence="3 6" type="primary">coaBC</name>
    <name evidence="6" type="ORF">HA336_02350</name>
</gene>
<dbReference type="EC" id="4.1.1.36" evidence="3"/>
<feature type="binding site" evidence="3">
    <location>
        <position position="270"/>
    </location>
    <ligand>
        <name>CTP</name>
        <dbReference type="ChEBI" id="CHEBI:37563"/>
    </ligand>
</feature>
<keyword evidence="1 3" id="KW-0210">Decarboxylase</keyword>
<dbReference type="EC" id="6.3.2.5" evidence="3"/>
<dbReference type="Pfam" id="PF04127">
    <property type="entry name" value="DFP"/>
    <property type="match status" value="1"/>
</dbReference>
<evidence type="ECO:0000259" key="4">
    <source>
        <dbReference type="Pfam" id="PF02441"/>
    </source>
</evidence>
<dbReference type="NCBIfam" id="TIGR00521">
    <property type="entry name" value="coaBC_dfp"/>
    <property type="match status" value="1"/>
</dbReference>
<dbReference type="OMA" id="AMNVNMY"/>
<dbReference type="InterPro" id="IPR007085">
    <property type="entry name" value="DNA/pantothenate-metab_flavo_C"/>
</dbReference>
<dbReference type="PANTHER" id="PTHR14359:SF6">
    <property type="entry name" value="PHOSPHOPANTOTHENOYLCYSTEINE DECARBOXYLASE"/>
    <property type="match status" value="1"/>
</dbReference>
<dbReference type="Pfam" id="PF02441">
    <property type="entry name" value="Flavoprotein"/>
    <property type="match status" value="1"/>
</dbReference>
<feature type="binding site" evidence="3">
    <location>
        <position position="302"/>
    </location>
    <ligand>
        <name>CTP</name>
        <dbReference type="ChEBI" id="CHEBI:37563"/>
    </ligand>
</feature>
<comment type="catalytic activity">
    <reaction evidence="3">
        <text>(R)-4'-phosphopantothenate + L-cysteine + CTP = N-[(R)-4-phosphopantothenoyl]-L-cysteine + CMP + diphosphate + H(+)</text>
        <dbReference type="Rhea" id="RHEA:19397"/>
        <dbReference type="ChEBI" id="CHEBI:10986"/>
        <dbReference type="ChEBI" id="CHEBI:15378"/>
        <dbReference type="ChEBI" id="CHEBI:33019"/>
        <dbReference type="ChEBI" id="CHEBI:35235"/>
        <dbReference type="ChEBI" id="CHEBI:37563"/>
        <dbReference type="ChEBI" id="CHEBI:59458"/>
        <dbReference type="ChEBI" id="CHEBI:60377"/>
        <dbReference type="EC" id="6.3.2.5"/>
    </reaction>
</comment>
<dbReference type="UniPathway" id="UPA00241"/>
<keyword evidence="3" id="KW-0288">FMN</keyword>
<comment type="cofactor">
    <cofactor evidence="3">
        <name>FMN</name>
        <dbReference type="ChEBI" id="CHEBI:58210"/>
    </cofactor>
    <text evidence="3">Binds 1 FMN per subunit.</text>
</comment>
<name>A0A832T8I6_9EURY</name>
<comment type="caution">
    <text evidence="3">Lacks conserved residue(s) required for the propagation of feature annotation.</text>
</comment>
<comment type="function">
    <text evidence="3">Catalyzes two sequential steps in the biosynthesis of coenzyme A. In the first step cysteine is conjugated to 4'-phosphopantothenate to form 4-phosphopantothenoylcysteine. In the second step the latter compound is decarboxylated to form 4'-phosphopantotheine.</text>
</comment>
<dbReference type="GO" id="GO:0004633">
    <property type="term" value="F:phosphopantothenoylcysteine decarboxylase activity"/>
    <property type="evidence" value="ECO:0007669"/>
    <property type="project" value="UniProtKB-UniRule"/>
</dbReference>
<feature type="domain" description="DNA/pantothenate metabolism flavoprotein C-terminal" evidence="5">
    <location>
        <begin position="167"/>
        <end position="369"/>
    </location>
</feature>
<organism evidence="6 7">
    <name type="scientific">Methanopyrus kandleri</name>
    <dbReference type="NCBI Taxonomy" id="2320"/>
    <lineage>
        <taxon>Archaea</taxon>
        <taxon>Methanobacteriati</taxon>
        <taxon>Methanobacteriota</taxon>
        <taxon>Methanomada group</taxon>
        <taxon>Methanopyri</taxon>
        <taxon>Methanopyrales</taxon>
        <taxon>Methanopyraceae</taxon>
        <taxon>Methanopyrus</taxon>
    </lineage>
</organism>
<evidence type="ECO:0000256" key="3">
    <source>
        <dbReference type="HAMAP-Rule" id="MF_02225"/>
    </source>
</evidence>
<keyword evidence="3" id="KW-0479">Metal-binding</keyword>
<comment type="cofactor">
    <cofactor evidence="3">
        <name>Mg(2+)</name>
        <dbReference type="ChEBI" id="CHEBI:18420"/>
    </cofactor>
</comment>
<dbReference type="GO" id="GO:0004632">
    <property type="term" value="F:phosphopantothenate--cysteine ligase activity"/>
    <property type="evidence" value="ECO:0007669"/>
    <property type="project" value="UniProtKB-UniRule"/>
</dbReference>
<dbReference type="GO" id="GO:0015941">
    <property type="term" value="P:pantothenate catabolic process"/>
    <property type="evidence" value="ECO:0007669"/>
    <property type="project" value="InterPro"/>
</dbReference>
<evidence type="ECO:0000256" key="1">
    <source>
        <dbReference type="ARBA" id="ARBA00022793"/>
    </source>
</evidence>
<evidence type="ECO:0000256" key="2">
    <source>
        <dbReference type="ARBA" id="ARBA00023239"/>
    </source>
</evidence>
<evidence type="ECO:0000259" key="5">
    <source>
        <dbReference type="Pfam" id="PF04127"/>
    </source>
</evidence>
<keyword evidence="3" id="KW-0460">Magnesium</keyword>
<keyword evidence="2 3" id="KW-0456">Lyase</keyword>
<accession>A0A832T8I6</accession>
<feature type="region of interest" description="Phosphopantothenate--cysteine ligase" evidence="3">
    <location>
        <begin position="172"/>
        <end position="376"/>
    </location>
</feature>
<dbReference type="HAMAP" id="MF_02225">
    <property type="entry name" value="CoaBC"/>
    <property type="match status" value="1"/>
</dbReference>
<comment type="similarity">
    <text evidence="3">In the C-terminal section; belongs to the PPC synthetase family.</text>
</comment>
<dbReference type="Gene3D" id="3.40.50.1950">
    <property type="entry name" value="Flavin prenyltransferase-like"/>
    <property type="match status" value="1"/>
</dbReference>
<dbReference type="AlphaFoldDB" id="A0A832T8I6"/>
<comment type="catalytic activity">
    <reaction evidence="3">
        <text>N-[(R)-4-phosphopantothenoyl]-L-cysteine + H(+) = (R)-4'-phosphopantetheine + CO2</text>
        <dbReference type="Rhea" id="RHEA:16793"/>
        <dbReference type="ChEBI" id="CHEBI:15378"/>
        <dbReference type="ChEBI" id="CHEBI:16526"/>
        <dbReference type="ChEBI" id="CHEBI:59458"/>
        <dbReference type="ChEBI" id="CHEBI:61723"/>
        <dbReference type="EC" id="4.1.1.36"/>
    </reaction>
</comment>
<feature type="domain" description="Flavoprotein" evidence="4">
    <location>
        <begin position="3"/>
        <end position="164"/>
    </location>
</feature>
<keyword evidence="3" id="KW-0285">Flavoprotein</keyword>
<dbReference type="SUPFAM" id="SSF52507">
    <property type="entry name" value="Homo-oligomeric flavin-containing Cys decarboxylases, HFCD"/>
    <property type="match status" value="1"/>
</dbReference>
<feature type="region of interest" description="Phosphopantothenoylcysteine decarboxylase" evidence="3">
    <location>
        <begin position="1"/>
        <end position="171"/>
    </location>
</feature>
<sequence>MVNVVVCVTGSVAAYRAPDVCRELVRRGHRVRVVASEEALRFVGKDALGFAAEEVIFRLTSRAEHVELAEWADVVAVVPATLNTLAKIARGVADAPVPLTAVTSLGAGKRLVVAPAMSLHMYRSPPAREILRQLEDMGVTVVGPVIEEGKAKLASIEEIVEAVEGELSGFRVLVTGGPTMEPLDDVRVITNRSSGRTACEICRELRARGAEVVFVHGPLRVDPPPMDERVEVETTREMLEEVVKRIDDVDAIVMAAAPSDFRPAERADGKLDSRREHEIRLIPTEKIVREVFPDFDGVRVAFKLDPEPVEGARRLLDEVPCELVVANPPETAGAEGSEWWILDGDGEVIERVKGDKRELARKLVDALSKLLRGDRG</sequence>
<feature type="binding site" evidence="3">
    <location>
        <position position="260"/>
    </location>
    <ligand>
        <name>CTP</name>
        <dbReference type="ChEBI" id="CHEBI:37563"/>
    </ligand>
</feature>
<reference evidence="6" key="1">
    <citation type="journal article" date="2020" name="bioRxiv">
        <title>A rank-normalized archaeal taxonomy based on genome phylogeny resolves widespread incomplete and uneven classifications.</title>
        <authorList>
            <person name="Rinke C."/>
            <person name="Chuvochina M."/>
            <person name="Mussig A.J."/>
            <person name="Chaumeil P.-A."/>
            <person name="Waite D.W."/>
            <person name="Whitman W.B."/>
            <person name="Parks D.H."/>
            <person name="Hugenholtz P."/>
        </authorList>
    </citation>
    <scope>NUCLEOTIDE SEQUENCE</scope>
    <source>
        <strain evidence="6">UBA8853</strain>
    </source>
</reference>
<dbReference type="Gene3D" id="3.40.50.10300">
    <property type="entry name" value="CoaB-like"/>
    <property type="match status" value="1"/>
</dbReference>
<evidence type="ECO:0000313" key="6">
    <source>
        <dbReference type="EMBL" id="HII70060.1"/>
    </source>
</evidence>